<dbReference type="KEGG" id="mtun:MTUNDRAET4_1971"/>
<accession>A0A4U8Z0S0</accession>
<evidence type="ECO:0000313" key="3">
    <source>
        <dbReference type="Proteomes" id="UP000294360"/>
    </source>
</evidence>
<evidence type="ECO:0000313" key="2">
    <source>
        <dbReference type="EMBL" id="VFU08864.1"/>
    </source>
</evidence>
<feature type="compositionally biased region" description="Basic and acidic residues" evidence="1">
    <location>
        <begin position="31"/>
        <end position="55"/>
    </location>
</feature>
<dbReference type="Proteomes" id="UP000294360">
    <property type="component" value="Chromosome"/>
</dbReference>
<dbReference type="EMBL" id="LR536450">
    <property type="protein sequence ID" value="VFU08864.1"/>
    <property type="molecule type" value="Genomic_DNA"/>
</dbReference>
<name>A0A4U8Z0S0_METTU</name>
<protein>
    <submittedName>
        <fullName evidence="2">Uncharacterized protein</fullName>
    </submittedName>
</protein>
<evidence type="ECO:0000256" key="1">
    <source>
        <dbReference type="SAM" id="MobiDB-lite"/>
    </source>
</evidence>
<sequence>MAARLRPDSHASPEEICKRRRVISARRMAWSKKDLEPLDPAKGDRQQDKEVDFKIPYKMRPTLNRRDG</sequence>
<dbReference type="AlphaFoldDB" id="A0A4U8Z0S0"/>
<organism evidence="2 3">
    <name type="scientific">Methylocella tundrae</name>
    <dbReference type="NCBI Taxonomy" id="227605"/>
    <lineage>
        <taxon>Bacteria</taxon>
        <taxon>Pseudomonadati</taxon>
        <taxon>Pseudomonadota</taxon>
        <taxon>Alphaproteobacteria</taxon>
        <taxon>Hyphomicrobiales</taxon>
        <taxon>Beijerinckiaceae</taxon>
        <taxon>Methylocella</taxon>
    </lineage>
</organism>
<gene>
    <name evidence="2" type="ORF">MTUNDRAET4_1971</name>
</gene>
<reference evidence="2 3" key="1">
    <citation type="submission" date="2019-03" db="EMBL/GenBank/DDBJ databases">
        <authorList>
            <person name="Kox A.R. M."/>
        </authorList>
    </citation>
    <scope>NUCLEOTIDE SEQUENCE [LARGE SCALE GENOMIC DNA]</scope>
    <source>
        <strain evidence="2">MTUNDRAET4 annotated genome</strain>
    </source>
</reference>
<feature type="region of interest" description="Disordered" evidence="1">
    <location>
        <begin position="30"/>
        <end position="68"/>
    </location>
</feature>
<proteinExistence type="predicted"/>